<dbReference type="Proteomes" id="UP000193944">
    <property type="component" value="Unassembled WGS sequence"/>
</dbReference>
<sequence length="295" mass="33447">MQIHTVEQLENLSLKELYEKQKEITQNEIQAICEKDQRLASKIHISELVGMMVKVLGDESLFNVLDDSDFEKVTLSYVEDARNLVNNVQTEPSIEALSKASSLLFKALYVYPDNVSVYHLLSFISLIMNQFNIALEIAEMGQCIDESYEPLNELIEEINMILSQLEGTEDQEPLIEDNELSEGLRTALCNIFDKFDKDEDGLLNFDEVAELINATNGQYPDRSFIQQMIGMFNSMVVNSINGADGNGDADKLTREAFLAFYLKQTLEDPSETRSDLEKFGYDSKLLIQRDISPPA</sequence>
<protein>
    <recommendedName>
        <fullName evidence="2">EF-hand domain-containing protein</fullName>
    </recommendedName>
</protein>
<accession>A0A1Y1W842</accession>
<dbReference type="InterPro" id="IPR018247">
    <property type="entry name" value="EF_Hand_1_Ca_BS"/>
</dbReference>
<dbReference type="SUPFAM" id="SSF47473">
    <property type="entry name" value="EF-hand"/>
    <property type="match status" value="1"/>
</dbReference>
<dbReference type="GO" id="GO:0005509">
    <property type="term" value="F:calcium ion binding"/>
    <property type="evidence" value="ECO:0007669"/>
    <property type="project" value="InterPro"/>
</dbReference>
<dbReference type="EMBL" id="MCFG01000418">
    <property type="protein sequence ID" value="ORX69334.1"/>
    <property type="molecule type" value="Genomic_DNA"/>
</dbReference>
<keyword evidence="1" id="KW-0106">Calcium</keyword>
<evidence type="ECO:0000259" key="2">
    <source>
        <dbReference type="PROSITE" id="PS50222"/>
    </source>
</evidence>
<name>A0A1Y1W842_9FUNG</name>
<dbReference type="InterPro" id="IPR011992">
    <property type="entry name" value="EF-hand-dom_pair"/>
</dbReference>
<evidence type="ECO:0000313" key="3">
    <source>
        <dbReference type="EMBL" id="ORX69334.1"/>
    </source>
</evidence>
<reference evidence="3 4" key="1">
    <citation type="submission" date="2016-08" db="EMBL/GenBank/DDBJ databases">
        <title>A Parts List for Fungal Cellulosomes Revealed by Comparative Genomics.</title>
        <authorList>
            <consortium name="DOE Joint Genome Institute"/>
            <person name="Haitjema C.H."/>
            <person name="Gilmore S.P."/>
            <person name="Henske J.K."/>
            <person name="Solomon K.V."/>
            <person name="De Groot R."/>
            <person name="Kuo A."/>
            <person name="Mondo S.J."/>
            <person name="Salamov A.A."/>
            <person name="Labutti K."/>
            <person name="Zhao Z."/>
            <person name="Chiniquy J."/>
            <person name="Barry K."/>
            <person name="Brewer H.M."/>
            <person name="Purvine S.O."/>
            <person name="Wright A.T."/>
            <person name="Boxma B."/>
            <person name="Van Alen T."/>
            <person name="Hackstein J.H."/>
            <person name="Baker S.E."/>
            <person name="Grigoriev I.V."/>
            <person name="O'Malley M.A."/>
        </authorList>
    </citation>
    <scope>NUCLEOTIDE SEQUENCE [LARGE SCALE GENOMIC DNA]</scope>
    <source>
        <strain evidence="3 4">S4</strain>
    </source>
</reference>
<organism evidence="3 4">
    <name type="scientific">Anaeromyces robustus</name>
    <dbReference type="NCBI Taxonomy" id="1754192"/>
    <lineage>
        <taxon>Eukaryota</taxon>
        <taxon>Fungi</taxon>
        <taxon>Fungi incertae sedis</taxon>
        <taxon>Chytridiomycota</taxon>
        <taxon>Chytridiomycota incertae sedis</taxon>
        <taxon>Neocallimastigomycetes</taxon>
        <taxon>Neocallimastigales</taxon>
        <taxon>Neocallimastigaceae</taxon>
        <taxon>Anaeromyces</taxon>
    </lineage>
</organism>
<evidence type="ECO:0000313" key="4">
    <source>
        <dbReference type="Proteomes" id="UP000193944"/>
    </source>
</evidence>
<dbReference type="InterPro" id="IPR002048">
    <property type="entry name" value="EF_hand_dom"/>
</dbReference>
<proteinExistence type="predicted"/>
<evidence type="ECO:0000256" key="1">
    <source>
        <dbReference type="ARBA" id="ARBA00022837"/>
    </source>
</evidence>
<dbReference type="PROSITE" id="PS00018">
    <property type="entry name" value="EF_HAND_1"/>
    <property type="match status" value="1"/>
</dbReference>
<gene>
    <name evidence="3" type="ORF">BCR32DRAFT_272447</name>
</gene>
<feature type="domain" description="EF-hand" evidence="2">
    <location>
        <begin position="183"/>
        <end position="218"/>
    </location>
</feature>
<dbReference type="Gene3D" id="1.10.238.10">
    <property type="entry name" value="EF-hand"/>
    <property type="match status" value="1"/>
</dbReference>
<comment type="caution">
    <text evidence="3">The sequence shown here is derived from an EMBL/GenBank/DDBJ whole genome shotgun (WGS) entry which is preliminary data.</text>
</comment>
<keyword evidence="4" id="KW-1185">Reference proteome</keyword>
<dbReference type="PROSITE" id="PS50222">
    <property type="entry name" value="EF_HAND_2"/>
    <property type="match status" value="1"/>
</dbReference>
<reference evidence="3 4" key="2">
    <citation type="submission" date="2016-08" db="EMBL/GenBank/DDBJ databases">
        <title>Pervasive Adenine N6-methylation of Active Genes in Fungi.</title>
        <authorList>
            <consortium name="DOE Joint Genome Institute"/>
            <person name="Mondo S.J."/>
            <person name="Dannebaum R.O."/>
            <person name="Kuo R.C."/>
            <person name="Labutti K."/>
            <person name="Haridas S."/>
            <person name="Kuo A."/>
            <person name="Salamov A."/>
            <person name="Ahrendt S.R."/>
            <person name="Lipzen A."/>
            <person name="Sullivan W."/>
            <person name="Andreopoulos W.B."/>
            <person name="Clum A."/>
            <person name="Lindquist E."/>
            <person name="Daum C."/>
            <person name="Ramamoorthy G.K."/>
            <person name="Gryganskyi A."/>
            <person name="Culley D."/>
            <person name="Magnuson J.K."/>
            <person name="James T.Y."/>
            <person name="O'Malley M.A."/>
            <person name="Stajich J.E."/>
            <person name="Spatafora J.W."/>
            <person name="Visel A."/>
            <person name="Grigoriev I.V."/>
        </authorList>
    </citation>
    <scope>NUCLEOTIDE SEQUENCE [LARGE SCALE GENOMIC DNA]</scope>
    <source>
        <strain evidence="3 4">S4</strain>
    </source>
</reference>
<dbReference type="STRING" id="1754192.A0A1Y1W842"/>
<dbReference type="OrthoDB" id="26525at2759"/>
<dbReference type="AlphaFoldDB" id="A0A1Y1W842"/>